<dbReference type="InterPro" id="IPR020422">
    <property type="entry name" value="TYR_PHOSPHATASE_DUAL_dom"/>
</dbReference>
<organism evidence="7 8">
    <name type="scientific">Symbiodinium natans</name>
    <dbReference type="NCBI Taxonomy" id="878477"/>
    <lineage>
        <taxon>Eukaryota</taxon>
        <taxon>Sar</taxon>
        <taxon>Alveolata</taxon>
        <taxon>Dinophyceae</taxon>
        <taxon>Suessiales</taxon>
        <taxon>Symbiodiniaceae</taxon>
        <taxon>Symbiodinium</taxon>
    </lineage>
</organism>
<dbReference type="Proteomes" id="UP000604046">
    <property type="component" value="Unassembled WGS sequence"/>
</dbReference>
<dbReference type="InterPro" id="IPR029021">
    <property type="entry name" value="Prot-tyrosine_phosphatase-like"/>
</dbReference>
<dbReference type="Pfam" id="PF00782">
    <property type="entry name" value="DSPc"/>
    <property type="match status" value="1"/>
</dbReference>
<dbReference type="SMART" id="SM00195">
    <property type="entry name" value="DSPc"/>
    <property type="match status" value="1"/>
</dbReference>
<sequence length="325" mass="34905">MTVMTCSAIILDGQDGEKDAELRAEAAGVAQALLVVWLQRFRLGCGALTTMAATVYVDRAFFQALCAPAPPVRRPQPPLDLSKMGAKMLDTFVHHDLAAFAGHSEGQQAILRKLWSLPQEEQVPEILVDPSGELELKGVSMDTASHDVTGGLKAKLESAAAVLSGAPSVQAVYIVKAGSNAAAQDYPHNSFRDCDAVFCHPRTGAVLFVGSHVAAKDAAFLEEYHIRHIVNCQEPSSPNYFEGDPGFEYFRFDVANWKREVRVETAQDAQHYVSSVLEFLDAALDSGSNVLVHCHAGAHRAGTTAVAYLMHAHGISPSAAAVVRV</sequence>
<dbReference type="EC" id="3.1.3.48" evidence="2"/>
<dbReference type="CDD" id="cd14498">
    <property type="entry name" value="DSP"/>
    <property type="match status" value="1"/>
</dbReference>
<evidence type="ECO:0000256" key="1">
    <source>
        <dbReference type="ARBA" id="ARBA00008601"/>
    </source>
</evidence>
<dbReference type="PANTHER" id="PTHR10159">
    <property type="entry name" value="DUAL SPECIFICITY PROTEIN PHOSPHATASE"/>
    <property type="match status" value="1"/>
</dbReference>
<dbReference type="PROSITE" id="PS50054">
    <property type="entry name" value="TYR_PHOSPHATASE_DUAL"/>
    <property type="match status" value="1"/>
</dbReference>
<dbReference type="Gene3D" id="3.90.190.10">
    <property type="entry name" value="Protein tyrosine phosphatase superfamily"/>
    <property type="match status" value="1"/>
</dbReference>
<dbReference type="GO" id="GO:0005737">
    <property type="term" value="C:cytoplasm"/>
    <property type="evidence" value="ECO:0007669"/>
    <property type="project" value="TreeGrafter"/>
</dbReference>
<evidence type="ECO:0000256" key="4">
    <source>
        <dbReference type="ARBA" id="ARBA00022912"/>
    </source>
</evidence>
<dbReference type="InterPro" id="IPR000387">
    <property type="entry name" value="Tyr_Pase_dom"/>
</dbReference>
<evidence type="ECO:0000313" key="8">
    <source>
        <dbReference type="Proteomes" id="UP000604046"/>
    </source>
</evidence>
<dbReference type="GO" id="GO:0043409">
    <property type="term" value="P:negative regulation of MAPK cascade"/>
    <property type="evidence" value="ECO:0007669"/>
    <property type="project" value="TreeGrafter"/>
</dbReference>
<evidence type="ECO:0000259" key="5">
    <source>
        <dbReference type="PROSITE" id="PS50054"/>
    </source>
</evidence>
<keyword evidence="8" id="KW-1185">Reference proteome</keyword>
<evidence type="ECO:0000313" key="7">
    <source>
        <dbReference type="EMBL" id="CAE7392802.1"/>
    </source>
</evidence>
<evidence type="ECO:0000256" key="3">
    <source>
        <dbReference type="ARBA" id="ARBA00022801"/>
    </source>
</evidence>
<comment type="similarity">
    <text evidence="1">Belongs to the protein-tyrosine phosphatase family. Non-receptor class dual specificity subfamily.</text>
</comment>
<dbReference type="GO" id="GO:0004725">
    <property type="term" value="F:protein tyrosine phosphatase activity"/>
    <property type="evidence" value="ECO:0007669"/>
    <property type="project" value="UniProtKB-EC"/>
</dbReference>
<dbReference type="OrthoDB" id="10252009at2759"/>
<accession>A0A812QL86</accession>
<protein>
    <recommendedName>
        <fullName evidence="2">protein-tyrosine-phosphatase</fullName>
        <ecNumber evidence="2">3.1.3.48</ecNumber>
    </recommendedName>
</protein>
<dbReference type="PROSITE" id="PS50056">
    <property type="entry name" value="TYR_PHOSPHATASE_2"/>
    <property type="match status" value="1"/>
</dbReference>
<dbReference type="InterPro" id="IPR000340">
    <property type="entry name" value="Dual-sp_phosphatase_cat-dom"/>
</dbReference>
<reference evidence="7" key="1">
    <citation type="submission" date="2021-02" db="EMBL/GenBank/DDBJ databases">
        <authorList>
            <person name="Dougan E. K."/>
            <person name="Rhodes N."/>
            <person name="Thang M."/>
            <person name="Chan C."/>
        </authorList>
    </citation>
    <scope>NUCLEOTIDE SEQUENCE</scope>
</reference>
<name>A0A812QL86_9DINO</name>
<feature type="domain" description="Tyrosine-protein phosphatase" evidence="5">
    <location>
        <begin position="198"/>
        <end position="325"/>
    </location>
</feature>
<proteinExistence type="inferred from homology"/>
<keyword evidence="4" id="KW-0904">Protein phosphatase</keyword>
<evidence type="ECO:0000259" key="6">
    <source>
        <dbReference type="PROSITE" id="PS50056"/>
    </source>
</evidence>
<dbReference type="SUPFAM" id="SSF52799">
    <property type="entry name" value="(Phosphotyrosine protein) phosphatases II"/>
    <property type="match status" value="1"/>
</dbReference>
<dbReference type="EMBL" id="CAJNDS010002251">
    <property type="protein sequence ID" value="CAE7392802.1"/>
    <property type="molecule type" value="Genomic_DNA"/>
</dbReference>
<dbReference type="AlphaFoldDB" id="A0A812QL86"/>
<comment type="caution">
    <text evidence="7">The sequence shown here is derived from an EMBL/GenBank/DDBJ whole genome shotgun (WGS) entry which is preliminary data.</text>
</comment>
<evidence type="ECO:0000256" key="2">
    <source>
        <dbReference type="ARBA" id="ARBA00013064"/>
    </source>
</evidence>
<gene>
    <name evidence="7" type="primary">Mkp3</name>
    <name evidence="7" type="ORF">SNAT2548_LOCUS21407</name>
</gene>
<keyword evidence="3" id="KW-0378">Hydrolase</keyword>
<dbReference type="PANTHER" id="PTHR10159:SF519">
    <property type="entry name" value="DUAL SPECIFICITY PROTEIN PHOSPHATASE MPK3"/>
    <property type="match status" value="1"/>
</dbReference>
<feature type="domain" description="Tyrosine specific protein phosphatases" evidence="6">
    <location>
        <begin position="270"/>
        <end position="325"/>
    </location>
</feature>